<proteinExistence type="predicted"/>
<reference evidence="2 3" key="1">
    <citation type="submission" date="2019-12" db="EMBL/GenBank/DDBJ databases">
        <title>Devosia maris sp. nov., isolated from the deep seawater.</title>
        <authorList>
            <person name="Liu Y."/>
        </authorList>
    </citation>
    <scope>NUCLEOTIDE SEQUENCE [LARGE SCALE GENOMIC DNA]</scope>
    <source>
        <strain evidence="2 3">L53-10-65</strain>
    </source>
</reference>
<dbReference type="RefSeq" id="WP_116589684.1">
    <property type="nucleotide sequence ID" value="NZ_JAVKFR010000034.1"/>
</dbReference>
<comment type="caution">
    <text evidence="2">The sequence shown here is derived from an EMBL/GenBank/DDBJ whole genome shotgun (WGS) entry which is preliminary data.</text>
</comment>
<dbReference type="AlphaFoldDB" id="A0A7X3FNU8"/>
<dbReference type="PANTHER" id="PTHR43245">
    <property type="entry name" value="BIFUNCTIONAL POLYMYXIN RESISTANCE PROTEIN ARNA"/>
    <property type="match status" value="1"/>
</dbReference>
<gene>
    <name evidence="2" type="ORF">GO014_00860</name>
</gene>
<evidence type="ECO:0000313" key="2">
    <source>
        <dbReference type="EMBL" id="MVS97577.1"/>
    </source>
</evidence>
<dbReference type="Proteomes" id="UP000438106">
    <property type="component" value="Unassembled WGS sequence"/>
</dbReference>
<dbReference type="PANTHER" id="PTHR43245:SF55">
    <property type="entry name" value="NAD(P)-BINDING DOMAIN-CONTAINING PROTEIN"/>
    <property type="match status" value="1"/>
</dbReference>
<keyword evidence="3" id="KW-1185">Reference proteome</keyword>
<evidence type="ECO:0000313" key="3">
    <source>
        <dbReference type="Proteomes" id="UP000438106"/>
    </source>
</evidence>
<sequence>MTKVLVTGGSGKLGRAVLRDLVEHGYDVLNVDQQPLPEPICPSVRIDLSNFGEVSSAILGGVDERGGPFDAVVHLAAIPAPGLSANARTLTNNVTSSYNVFESCRLAGIKNVVFASSETVLGLPFDNPPPYAPVDEEYFPRPESAYSLGKLLDETMAAQFCRWDPELRMVGLRFSNVMYPEDYKAFPSFDSEPRKRKWNLWAYIDARDGAQAVRRAIQAEFTGFEAFIIANADSVMSRSNMSLLAEVFPEVEQKGNISTNGTLLSIEKAKRMLGYSPQFSWRNEIK</sequence>
<dbReference type="CDD" id="cd08946">
    <property type="entry name" value="SDR_e"/>
    <property type="match status" value="1"/>
</dbReference>
<name>A0A7X3FNU8_9HYPH</name>
<dbReference type="InterPro" id="IPR036291">
    <property type="entry name" value="NAD(P)-bd_dom_sf"/>
</dbReference>
<protein>
    <submittedName>
        <fullName evidence="2">NAD-dependent epimerase/dehydratase family protein</fullName>
    </submittedName>
</protein>
<evidence type="ECO:0000259" key="1">
    <source>
        <dbReference type="Pfam" id="PF01370"/>
    </source>
</evidence>
<dbReference type="Pfam" id="PF01370">
    <property type="entry name" value="Epimerase"/>
    <property type="match status" value="1"/>
</dbReference>
<dbReference type="EMBL" id="WQRF01000001">
    <property type="protein sequence ID" value="MVS97577.1"/>
    <property type="molecule type" value="Genomic_DNA"/>
</dbReference>
<feature type="domain" description="NAD-dependent epimerase/dehydratase" evidence="1">
    <location>
        <begin position="4"/>
        <end position="186"/>
    </location>
</feature>
<dbReference type="Gene3D" id="3.40.50.720">
    <property type="entry name" value="NAD(P)-binding Rossmann-like Domain"/>
    <property type="match status" value="1"/>
</dbReference>
<accession>A0A7X3FNU8</accession>
<organism evidence="2 3">
    <name type="scientific">Devosia marina</name>
    <dbReference type="NCBI Taxonomy" id="2683198"/>
    <lineage>
        <taxon>Bacteria</taxon>
        <taxon>Pseudomonadati</taxon>
        <taxon>Pseudomonadota</taxon>
        <taxon>Alphaproteobacteria</taxon>
        <taxon>Hyphomicrobiales</taxon>
        <taxon>Devosiaceae</taxon>
        <taxon>Devosia</taxon>
    </lineage>
</organism>
<dbReference type="SUPFAM" id="SSF51735">
    <property type="entry name" value="NAD(P)-binding Rossmann-fold domains"/>
    <property type="match status" value="1"/>
</dbReference>
<dbReference type="InterPro" id="IPR001509">
    <property type="entry name" value="Epimerase_deHydtase"/>
</dbReference>
<dbReference type="InterPro" id="IPR050177">
    <property type="entry name" value="Lipid_A_modif_metabolic_enz"/>
</dbReference>